<evidence type="ECO:0000256" key="4">
    <source>
        <dbReference type="ARBA" id="ARBA00022490"/>
    </source>
</evidence>
<dbReference type="GO" id="GO:0005524">
    <property type="term" value="F:ATP binding"/>
    <property type="evidence" value="ECO:0007669"/>
    <property type="project" value="UniProtKB-UniRule"/>
</dbReference>
<dbReference type="Pfam" id="PF03129">
    <property type="entry name" value="HGTP_anticodon"/>
    <property type="match status" value="1"/>
</dbReference>
<evidence type="ECO:0000256" key="1">
    <source>
        <dbReference type="ARBA" id="ARBA00004496"/>
    </source>
</evidence>
<keyword evidence="7 11" id="KW-0067">ATP-binding</keyword>
<comment type="subcellular location">
    <subcellularLocation>
        <location evidence="1 11">Cytoplasm</location>
    </subcellularLocation>
</comment>
<accession>A0A388S9J4</accession>
<accession>A0A401LLB2</accession>
<dbReference type="FunFam" id="3.30.930.10:FF:000005">
    <property type="entry name" value="Histidine--tRNA ligase"/>
    <property type="match status" value="1"/>
</dbReference>
<feature type="binding site" evidence="12">
    <location>
        <begin position="265"/>
        <end position="266"/>
    </location>
    <ligand>
        <name>L-histidine</name>
        <dbReference type="ChEBI" id="CHEBI:57595"/>
    </ligand>
</feature>
<keyword evidence="9 11" id="KW-0030">Aminoacyl-tRNA synthetase</keyword>
<evidence type="ECO:0000256" key="9">
    <source>
        <dbReference type="ARBA" id="ARBA00023146"/>
    </source>
</evidence>
<dbReference type="InterPro" id="IPR004516">
    <property type="entry name" value="HisRS/HisZ"/>
</dbReference>
<comment type="subunit">
    <text evidence="3 11">Homodimer.</text>
</comment>
<feature type="binding site" evidence="12">
    <location>
        <position position="261"/>
    </location>
    <ligand>
        <name>L-histidine</name>
        <dbReference type="ChEBI" id="CHEBI:57595"/>
    </ligand>
</feature>
<dbReference type="OrthoDB" id="9800814at2"/>
<dbReference type="InterPro" id="IPR006195">
    <property type="entry name" value="aa-tRNA-synth_II"/>
</dbReference>
<evidence type="ECO:0000259" key="13">
    <source>
        <dbReference type="PROSITE" id="PS50862"/>
    </source>
</evidence>
<comment type="caution">
    <text evidence="14">The sequence shown here is derived from an EMBL/GenBank/DDBJ whole genome shotgun (WGS) entry which is preliminary data.</text>
</comment>
<organism evidence="14 15">
    <name type="scientific">Mesosutterella multiformis</name>
    <dbReference type="NCBI Taxonomy" id="2259133"/>
    <lineage>
        <taxon>Bacteria</taxon>
        <taxon>Pseudomonadati</taxon>
        <taxon>Pseudomonadota</taxon>
        <taxon>Betaproteobacteria</taxon>
        <taxon>Burkholderiales</taxon>
        <taxon>Sutterellaceae</taxon>
        <taxon>Mesosutterella</taxon>
    </lineage>
</organism>
<dbReference type="AlphaFoldDB" id="A0A388S9J4"/>
<evidence type="ECO:0000256" key="7">
    <source>
        <dbReference type="ARBA" id="ARBA00022840"/>
    </source>
</evidence>
<dbReference type="Pfam" id="PF13393">
    <property type="entry name" value="tRNA-synt_His"/>
    <property type="match status" value="1"/>
</dbReference>
<evidence type="ECO:0000256" key="12">
    <source>
        <dbReference type="PIRSR" id="PIRSR001549-1"/>
    </source>
</evidence>
<evidence type="ECO:0000313" key="14">
    <source>
        <dbReference type="EMBL" id="GBO92938.1"/>
    </source>
</evidence>
<feature type="binding site" evidence="12">
    <location>
        <begin position="86"/>
        <end position="88"/>
    </location>
    <ligand>
        <name>L-histidine</name>
        <dbReference type="ChEBI" id="CHEBI:57595"/>
    </ligand>
</feature>
<keyword evidence="6 11" id="KW-0547">Nucleotide-binding</keyword>
<dbReference type="InterPro" id="IPR004154">
    <property type="entry name" value="Anticodon-bd"/>
</dbReference>
<evidence type="ECO:0000256" key="8">
    <source>
        <dbReference type="ARBA" id="ARBA00022917"/>
    </source>
</evidence>
<feature type="binding site" evidence="12">
    <location>
        <position position="134"/>
    </location>
    <ligand>
        <name>L-histidine</name>
        <dbReference type="ChEBI" id="CHEBI:57595"/>
    </ligand>
</feature>
<evidence type="ECO:0000256" key="6">
    <source>
        <dbReference type="ARBA" id="ARBA00022741"/>
    </source>
</evidence>
<dbReference type="GO" id="GO:0006427">
    <property type="term" value="P:histidyl-tRNA aminoacylation"/>
    <property type="evidence" value="ECO:0007669"/>
    <property type="project" value="UniProtKB-UniRule"/>
</dbReference>
<proteinExistence type="inferred from homology"/>
<comment type="catalytic activity">
    <reaction evidence="10 11">
        <text>tRNA(His) + L-histidine + ATP = L-histidyl-tRNA(His) + AMP + diphosphate + H(+)</text>
        <dbReference type="Rhea" id="RHEA:17313"/>
        <dbReference type="Rhea" id="RHEA-COMP:9665"/>
        <dbReference type="Rhea" id="RHEA-COMP:9689"/>
        <dbReference type="ChEBI" id="CHEBI:15378"/>
        <dbReference type="ChEBI" id="CHEBI:30616"/>
        <dbReference type="ChEBI" id="CHEBI:33019"/>
        <dbReference type="ChEBI" id="CHEBI:57595"/>
        <dbReference type="ChEBI" id="CHEBI:78442"/>
        <dbReference type="ChEBI" id="CHEBI:78527"/>
        <dbReference type="ChEBI" id="CHEBI:456215"/>
        <dbReference type="EC" id="6.1.1.21"/>
    </reaction>
</comment>
<dbReference type="InterPro" id="IPR015807">
    <property type="entry name" value="His-tRNA-ligase"/>
</dbReference>
<dbReference type="CDD" id="cd00773">
    <property type="entry name" value="HisRS-like_core"/>
    <property type="match status" value="1"/>
</dbReference>
<name>A0A388S9J4_9BURK</name>
<dbReference type="SUPFAM" id="SSF52954">
    <property type="entry name" value="Class II aaRS ABD-related"/>
    <property type="match status" value="1"/>
</dbReference>
<feature type="binding site" evidence="12">
    <location>
        <position position="116"/>
    </location>
    <ligand>
        <name>L-histidine</name>
        <dbReference type="ChEBI" id="CHEBI:57595"/>
    </ligand>
</feature>
<dbReference type="RefSeq" id="WP_116269428.1">
    <property type="nucleotide sequence ID" value="NZ_BGZJ01000001.1"/>
</dbReference>
<evidence type="ECO:0000313" key="15">
    <source>
        <dbReference type="Proteomes" id="UP000266091"/>
    </source>
</evidence>
<feature type="binding site" evidence="12">
    <location>
        <position position="130"/>
    </location>
    <ligand>
        <name>L-histidine</name>
        <dbReference type="ChEBI" id="CHEBI:57595"/>
    </ligand>
</feature>
<keyword evidence="8 11" id="KW-0648">Protein biosynthesis</keyword>
<dbReference type="InterPro" id="IPR041715">
    <property type="entry name" value="HisRS-like_core"/>
</dbReference>
<dbReference type="HAMAP" id="MF_00127">
    <property type="entry name" value="His_tRNA_synth"/>
    <property type="match status" value="1"/>
</dbReference>
<keyword evidence="4 11" id="KW-0963">Cytoplasm</keyword>
<evidence type="ECO:0000256" key="10">
    <source>
        <dbReference type="ARBA" id="ARBA00047639"/>
    </source>
</evidence>
<feature type="domain" description="Aminoacyl-transfer RNA synthetases class-II family profile" evidence="13">
    <location>
        <begin position="1"/>
        <end position="328"/>
    </location>
</feature>
<dbReference type="PANTHER" id="PTHR43707:SF1">
    <property type="entry name" value="HISTIDINE--TRNA LIGASE, MITOCHONDRIAL-RELATED"/>
    <property type="match status" value="1"/>
</dbReference>
<dbReference type="Proteomes" id="UP000266091">
    <property type="component" value="Unassembled WGS sequence"/>
</dbReference>
<dbReference type="NCBIfam" id="TIGR00442">
    <property type="entry name" value="hisS"/>
    <property type="match status" value="1"/>
</dbReference>
<keyword evidence="15" id="KW-1185">Reference proteome</keyword>
<protein>
    <recommendedName>
        <fullName evidence="11">Histidine--tRNA ligase</fullName>
        <ecNumber evidence="11">6.1.1.21</ecNumber>
    </recommendedName>
    <alternativeName>
        <fullName evidence="11">Histidyl-tRNA synthetase</fullName>
        <shortName evidence="11">HisRS</shortName>
    </alternativeName>
</protein>
<evidence type="ECO:0000256" key="3">
    <source>
        <dbReference type="ARBA" id="ARBA00011738"/>
    </source>
</evidence>
<evidence type="ECO:0000256" key="11">
    <source>
        <dbReference type="HAMAP-Rule" id="MF_00127"/>
    </source>
</evidence>
<dbReference type="InterPro" id="IPR045864">
    <property type="entry name" value="aa-tRNA-synth_II/BPL/LPL"/>
</dbReference>
<dbReference type="InterPro" id="IPR036621">
    <property type="entry name" value="Anticodon-bd_dom_sf"/>
</dbReference>
<dbReference type="GO" id="GO:0004821">
    <property type="term" value="F:histidine-tRNA ligase activity"/>
    <property type="evidence" value="ECO:0007669"/>
    <property type="project" value="UniProtKB-UniRule"/>
</dbReference>
<dbReference type="Gene3D" id="3.30.930.10">
    <property type="entry name" value="Bira Bifunctional Protein, Domain 2"/>
    <property type="match status" value="1"/>
</dbReference>
<dbReference type="GO" id="GO:0005737">
    <property type="term" value="C:cytoplasm"/>
    <property type="evidence" value="ECO:0007669"/>
    <property type="project" value="UniProtKB-SubCell"/>
</dbReference>
<sequence length="437" mass="48863">MASKAKIRAVTGMNDMLPMDSAIWEFFEDTARDIATEYGYRPMRTPVLESTDLFTHGIGEATDVVEKEMYSFEDSLNGERLSLRPENTAGIVRAAIEHNMLYDAPRRVWYFGPMFRHERPQRGRYRQFYQFGCEALGFAGPDVDAEMILMTSRLWKALGIQEVKLEINSLGEPAERAAHREALLKYFEAHQDQLNETAKHRLYLNPLRILDTKDPDMQELANNAPRLIDYLGEKSRAFLAGIEHQLERAGIEYTVNPRLVRGLDYYSHTVFEWTTDRLGSQATICGGGRYDGLMEILGGKPAPCVGFAMGAERVLELMKEFGVKPETPDCSVYVIHAGEGTLDPAVTVAESLRDFDVSTIVHGGEASMKSQMKKADASGAEFAVIIGDTEAANGTVSVKRLRDRGEDARFAHQETLPADDACDTIFSELLALETKDL</sequence>
<comment type="similarity">
    <text evidence="2 11">Belongs to the class-II aminoacyl-tRNA synthetase family.</text>
</comment>
<dbReference type="PROSITE" id="PS50862">
    <property type="entry name" value="AA_TRNA_LIGASE_II"/>
    <property type="match status" value="1"/>
</dbReference>
<dbReference type="PIRSF" id="PIRSF001549">
    <property type="entry name" value="His-tRNA_synth"/>
    <property type="match status" value="1"/>
</dbReference>
<gene>
    <name evidence="11 14" type="primary">hisS</name>
    <name evidence="14" type="ORF">MESMUL_02920</name>
</gene>
<dbReference type="EC" id="6.1.1.21" evidence="11"/>
<dbReference type="PANTHER" id="PTHR43707">
    <property type="entry name" value="HISTIDYL-TRNA SYNTHETASE"/>
    <property type="match status" value="1"/>
</dbReference>
<dbReference type="Gene3D" id="3.40.50.800">
    <property type="entry name" value="Anticodon-binding domain"/>
    <property type="match status" value="1"/>
</dbReference>
<dbReference type="SUPFAM" id="SSF55681">
    <property type="entry name" value="Class II aaRS and biotin synthetases"/>
    <property type="match status" value="1"/>
</dbReference>
<dbReference type="EMBL" id="BGZJ01000001">
    <property type="protein sequence ID" value="GBO92938.1"/>
    <property type="molecule type" value="Genomic_DNA"/>
</dbReference>
<dbReference type="InterPro" id="IPR033656">
    <property type="entry name" value="HisRS_anticodon"/>
</dbReference>
<evidence type="ECO:0000256" key="5">
    <source>
        <dbReference type="ARBA" id="ARBA00022598"/>
    </source>
</evidence>
<dbReference type="CDD" id="cd00859">
    <property type="entry name" value="HisRS_anticodon"/>
    <property type="match status" value="1"/>
</dbReference>
<evidence type="ECO:0000256" key="2">
    <source>
        <dbReference type="ARBA" id="ARBA00008226"/>
    </source>
</evidence>
<reference evidence="14 15" key="1">
    <citation type="journal article" date="2018" name="Int. J. Syst. Evol. Microbiol.">
        <title>Mesosutterella multiformis gen. nov., sp. nov., a member of the family Sutterellaceae and Sutterella megalosphaeroides sp. nov., isolated from human faeces.</title>
        <authorList>
            <person name="Sakamoto M."/>
            <person name="Ikeyama N."/>
            <person name="Kunihiro T."/>
            <person name="Iino T."/>
            <person name="Yuki M."/>
            <person name="Ohkuma M."/>
        </authorList>
    </citation>
    <scope>NUCLEOTIDE SEQUENCE [LARGE SCALE GENOMIC DNA]</scope>
    <source>
        <strain evidence="14 15">4NBBH2</strain>
    </source>
</reference>
<keyword evidence="5 11" id="KW-0436">Ligase</keyword>